<dbReference type="Proteomes" id="UP001303647">
    <property type="component" value="Unassembled WGS sequence"/>
</dbReference>
<organism evidence="2 3">
    <name type="scientific">Corynascus novoguineensis</name>
    <dbReference type="NCBI Taxonomy" id="1126955"/>
    <lineage>
        <taxon>Eukaryota</taxon>
        <taxon>Fungi</taxon>
        <taxon>Dikarya</taxon>
        <taxon>Ascomycota</taxon>
        <taxon>Pezizomycotina</taxon>
        <taxon>Sordariomycetes</taxon>
        <taxon>Sordariomycetidae</taxon>
        <taxon>Sordariales</taxon>
        <taxon>Chaetomiaceae</taxon>
        <taxon>Corynascus</taxon>
    </lineage>
</organism>
<keyword evidence="3" id="KW-1185">Reference proteome</keyword>
<keyword evidence="1" id="KW-0812">Transmembrane</keyword>
<comment type="caution">
    <text evidence="2">The sequence shown here is derived from an EMBL/GenBank/DDBJ whole genome shotgun (WGS) entry which is preliminary data.</text>
</comment>
<accession>A0AAN7HRA3</accession>
<evidence type="ECO:0000313" key="3">
    <source>
        <dbReference type="Proteomes" id="UP001303647"/>
    </source>
</evidence>
<proteinExistence type="predicted"/>
<reference evidence="2" key="2">
    <citation type="submission" date="2023-05" db="EMBL/GenBank/DDBJ databases">
        <authorList>
            <consortium name="Lawrence Berkeley National Laboratory"/>
            <person name="Steindorff A."/>
            <person name="Hensen N."/>
            <person name="Bonometti L."/>
            <person name="Westerberg I."/>
            <person name="Brannstrom I.O."/>
            <person name="Guillou S."/>
            <person name="Cros-Aarteil S."/>
            <person name="Calhoun S."/>
            <person name="Haridas S."/>
            <person name="Kuo A."/>
            <person name="Mondo S."/>
            <person name="Pangilinan J."/>
            <person name="Riley R."/>
            <person name="Labutti K."/>
            <person name="Andreopoulos B."/>
            <person name="Lipzen A."/>
            <person name="Chen C."/>
            <person name="Yanf M."/>
            <person name="Daum C."/>
            <person name="Ng V."/>
            <person name="Clum A."/>
            <person name="Ohm R."/>
            <person name="Martin F."/>
            <person name="Silar P."/>
            <person name="Natvig D."/>
            <person name="Lalanne C."/>
            <person name="Gautier V."/>
            <person name="Ament-Velasquez S.L."/>
            <person name="Kruys A."/>
            <person name="Hutchinson M.I."/>
            <person name="Powell A.J."/>
            <person name="Barry K."/>
            <person name="Miller A.N."/>
            <person name="Grigoriev I.V."/>
            <person name="Debuchy R."/>
            <person name="Gladieux P."/>
            <person name="Thoren M.H."/>
            <person name="Johannesson H."/>
        </authorList>
    </citation>
    <scope>NUCLEOTIDE SEQUENCE</scope>
    <source>
        <strain evidence="2">CBS 359.72</strain>
    </source>
</reference>
<reference evidence="2" key="1">
    <citation type="journal article" date="2023" name="Mol. Phylogenet. Evol.">
        <title>Genome-scale phylogeny and comparative genomics of the fungal order Sordariales.</title>
        <authorList>
            <person name="Hensen N."/>
            <person name="Bonometti L."/>
            <person name="Westerberg I."/>
            <person name="Brannstrom I.O."/>
            <person name="Guillou S."/>
            <person name="Cros-Aarteil S."/>
            <person name="Calhoun S."/>
            <person name="Haridas S."/>
            <person name="Kuo A."/>
            <person name="Mondo S."/>
            <person name="Pangilinan J."/>
            <person name="Riley R."/>
            <person name="LaButti K."/>
            <person name="Andreopoulos B."/>
            <person name="Lipzen A."/>
            <person name="Chen C."/>
            <person name="Yan M."/>
            <person name="Daum C."/>
            <person name="Ng V."/>
            <person name="Clum A."/>
            <person name="Steindorff A."/>
            <person name="Ohm R.A."/>
            <person name="Martin F."/>
            <person name="Silar P."/>
            <person name="Natvig D.O."/>
            <person name="Lalanne C."/>
            <person name="Gautier V."/>
            <person name="Ament-Velasquez S.L."/>
            <person name="Kruys A."/>
            <person name="Hutchinson M.I."/>
            <person name="Powell A.J."/>
            <person name="Barry K."/>
            <person name="Miller A.N."/>
            <person name="Grigoriev I.V."/>
            <person name="Debuchy R."/>
            <person name="Gladieux P."/>
            <person name="Hiltunen Thoren M."/>
            <person name="Johannesson H."/>
        </authorList>
    </citation>
    <scope>NUCLEOTIDE SEQUENCE</scope>
    <source>
        <strain evidence="2">CBS 359.72</strain>
    </source>
</reference>
<dbReference type="AlphaFoldDB" id="A0AAN7HRA3"/>
<name>A0AAN7HRA3_9PEZI</name>
<sequence length="182" mass="19272">MSDSGGGGGVGVGVQVSCGGLGPYISRLVVCTIAASCVLGLFYPTWRVVQDVDELHSPPYDPRIVTAVKYSFTAAAFNLPWGFLFCLFALLMTVDIGRGSVAFLTTFFLGAIDVVSLSFIAAATTWHWKLLGKPFKSCGEADRPYGDGTPSFFTIVGARVDKSAEGVCKDLSKAVVAEIVLM</sequence>
<feature type="transmembrane region" description="Helical" evidence="1">
    <location>
        <begin position="24"/>
        <end position="46"/>
    </location>
</feature>
<feature type="transmembrane region" description="Helical" evidence="1">
    <location>
        <begin position="67"/>
        <end position="91"/>
    </location>
</feature>
<protein>
    <submittedName>
        <fullName evidence="2">Uncharacterized protein</fullName>
    </submittedName>
</protein>
<keyword evidence="1" id="KW-1133">Transmembrane helix</keyword>
<evidence type="ECO:0000256" key="1">
    <source>
        <dbReference type="SAM" id="Phobius"/>
    </source>
</evidence>
<dbReference type="EMBL" id="MU857630">
    <property type="protein sequence ID" value="KAK4248898.1"/>
    <property type="molecule type" value="Genomic_DNA"/>
</dbReference>
<keyword evidence="1" id="KW-0472">Membrane</keyword>
<evidence type="ECO:0000313" key="2">
    <source>
        <dbReference type="EMBL" id="KAK4248898.1"/>
    </source>
</evidence>
<feature type="transmembrane region" description="Helical" evidence="1">
    <location>
        <begin position="103"/>
        <end position="126"/>
    </location>
</feature>
<gene>
    <name evidence="2" type="ORF">C7999DRAFT_30587</name>
</gene>